<evidence type="ECO:0008006" key="4">
    <source>
        <dbReference type="Google" id="ProtNLM"/>
    </source>
</evidence>
<evidence type="ECO:0000256" key="1">
    <source>
        <dbReference type="SAM" id="Phobius"/>
    </source>
</evidence>
<accession>A0ABY2DQN2</accession>
<keyword evidence="3" id="KW-1185">Reference proteome</keyword>
<proteinExistence type="predicted"/>
<dbReference type="Proteomes" id="UP000294685">
    <property type="component" value="Unassembled WGS sequence"/>
</dbReference>
<gene>
    <name evidence="2" type="ORF">E0I61_10680</name>
</gene>
<evidence type="ECO:0000313" key="3">
    <source>
        <dbReference type="Proteomes" id="UP000294685"/>
    </source>
</evidence>
<feature type="transmembrane region" description="Helical" evidence="1">
    <location>
        <begin position="52"/>
        <end position="74"/>
    </location>
</feature>
<dbReference type="EMBL" id="SMLH01000005">
    <property type="protein sequence ID" value="TDE28848.1"/>
    <property type="molecule type" value="Genomic_DNA"/>
</dbReference>
<protein>
    <recommendedName>
        <fullName evidence="4">HEAT repeat domain-containing protein</fullName>
    </recommendedName>
</protein>
<name>A0ABY2DQN2_9FLAO</name>
<evidence type="ECO:0000313" key="2">
    <source>
        <dbReference type="EMBL" id="TDE28848.1"/>
    </source>
</evidence>
<keyword evidence="1" id="KW-0472">Membrane</keyword>
<keyword evidence="1" id="KW-1133">Transmembrane helix</keyword>
<organism evidence="2 3">
    <name type="scientific">Flavobacterium ranwuense</name>
    <dbReference type="NCBI Taxonomy" id="2541725"/>
    <lineage>
        <taxon>Bacteria</taxon>
        <taxon>Pseudomonadati</taxon>
        <taxon>Bacteroidota</taxon>
        <taxon>Flavobacteriia</taxon>
        <taxon>Flavobacteriales</taxon>
        <taxon>Flavobacteriaceae</taxon>
        <taxon>Flavobacterium</taxon>
    </lineage>
</organism>
<keyword evidence="1" id="KW-0812">Transmembrane</keyword>
<comment type="caution">
    <text evidence="2">The sequence shown here is derived from an EMBL/GenBank/DDBJ whole genome shotgun (WGS) entry which is preliminary data.</text>
</comment>
<reference evidence="2 3" key="1">
    <citation type="submission" date="2019-03" db="EMBL/GenBank/DDBJ databases">
        <title>Novel species of Flavobacterium.</title>
        <authorList>
            <person name="Liu Q."/>
            <person name="Xin Y.-H."/>
        </authorList>
    </citation>
    <scope>NUCLEOTIDE SEQUENCE [LARGE SCALE GENOMIC DNA]</scope>
    <source>
        <strain evidence="2 3">LB2P22</strain>
    </source>
</reference>
<sequence length="404" mass="47686">MTNYLYNLFKDITNITAFLFKKLDTDISYIAIKNELLNLNYSFFKAEFSFNLFKYIIIPFLLIVIVSLVLLLIVNRYGFEKKIIIKNEVDIKTNDFLTEIIFSNYDSKYIKEQIKLFIEEVPFKKKWCKGIILNKIITIKRNINGVNPHQMLLIYKYFGFHDYSDKLIKSRSWENKLLGIYHYQILEYKIKTGYIRPNIYVKNKFLKSNALIAVISLSDQKFDFLSNYEKQISYADELKILDIIHQKKSALPKKINEWLYNKNSSVVILAIKLMIRYRETLTTTQISHLLSNASNKVRKETFLVIRNLYIIEANELLINHYPKETDKRNKISALKTMGAIGDNDTKDFALSILLKEVDLEIKFEIVNCINKIDTTFFNTYKTEDASENEIIKRIVLHVNNPYLN</sequence>
<dbReference type="RefSeq" id="WP_165930212.1">
    <property type="nucleotide sequence ID" value="NZ_SMLH01000005.1"/>
</dbReference>